<protein>
    <recommendedName>
        <fullName evidence="3">N-formylglutamate amidohydrolase</fullName>
    </recommendedName>
</protein>
<dbReference type="RefSeq" id="WP_135261731.1">
    <property type="nucleotide sequence ID" value="NZ_SMLM01000001.1"/>
</dbReference>
<proteinExistence type="predicted"/>
<dbReference type="Pfam" id="PF05013">
    <property type="entry name" value="FGase"/>
    <property type="match status" value="1"/>
</dbReference>
<dbReference type="InterPro" id="IPR007709">
    <property type="entry name" value="N-FG_amidohydro"/>
</dbReference>
<dbReference type="SUPFAM" id="SSF53187">
    <property type="entry name" value="Zn-dependent exopeptidases"/>
    <property type="match status" value="1"/>
</dbReference>
<dbReference type="OrthoDB" id="8716700at2"/>
<evidence type="ECO:0008006" key="3">
    <source>
        <dbReference type="Google" id="ProtNLM"/>
    </source>
</evidence>
<name>A0A4Z0C6C0_9BURK</name>
<organism evidence="1 2">
    <name type="scientific">Ramlibacter henchirensis</name>
    <dbReference type="NCBI Taxonomy" id="204072"/>
    <lineage>
        <taxon>Bacteria</taxon>
        <taxon>Pseudomonadati</taxon>
        <taxon>Pseudomonadota</taxon>
        <taxon>Betaproteobacteria</taxon>
        <taxon>Burkholderiales</taxon>
        <taxon>Comamonadaceae</taxon>
        <taxon>Ramlibacter</taxon>
    </lineage>
</organism>
<evidence type="ECO:0000313" key="1">
    <source>
        <dbReference type="EMBL" id="TFZ05649.1"/>
    </source>
</evidence>
<keyword evidence="2" id="KW-1185">Reference proteome</keyword>
<comment type="caution">
    <text evidence="1">The sequence shown here is derived from an EMBL/GenBank/DDBJ whole genome shotgun (WGS) entry which is preliminary data.</text>
</comment>
<sequence length="285" mass="32326">MYVEPEVFYRYDPAAAPVPVIVDVSRSGRLYPADYRSPLSFNTVHDNVSMYVDEIWRDSPKYGATMLYALFPNTYIDANRHELDIDPGLIDGQWPVPLEFVSKSGLGLLKTKSRYGETFHERKFTVAEVQHRLDRYYRPYHRELASIADRMLTAHGFYYNLSCHCMSAVGAPTHADAGQERMDFCLGNLRGTSSTAEFIEFVAETIRKQGYTCSVNTPYTGGELNRRYGKADGRQESIMVEINKRTFMDVKSFGKTEGFEAIQGVARAVLEAVAQRAGERARRPV</sequence>
<evidence type="ECO:0000313" key="2">
    <source>
        <dbReference type="Proteomes" id="UP000298180"/>
    </source>
</evidence>
<dbReference type="Proteomes" id="UP000298180">
    <property type="component" value="Unassembled WGS sequence"/>
</dbReference>
<dbReference type="Gene3D" id="3.40.630.40">
    <property type="entry name" value="Zn-dependent exopeptidases"/>
    <property type="match status" value="1"/>
</dbReference>
<accession>A0A4Z0C6C0</accession>
<dbReference type="EMBL" id="SMLM01000001">
    <property type="protein sequence ID" value="TFZ05649.1"/>
    <property type="molecule type" value="Genomic_DNA"/>
</dbReference>
<reference evidence="1 2" key="1">
    <citation type="submission" date="2019-03" db="EMBL/GenBank/DDBJ databases">
        <title>Ramlibacter henchirensis DSM 14656, whole genome shotgun sequence.</title>
        <authorList>
            <person name="Zhang X."/>
            <person name="Feng G."/>
            <person name="Zhu H."/>
        </authorList>
    </citation>
    <scope>NUCLEOTIDE SEQUENCE [LARGE SCALE GENOMIC DNA]</scope>
    <source>
        <strain evidence="1 2">DSM 14656</strain>
    </source>
</reference>
<gene>
    <name evidence="1" type="ORF">EZ313_03015</name>
</gene>
<dbReference type="AlphaFoldDB" id="A0A4Z0C6C0"/>